<name>A0ABS4ZJL2_9MICO</name>
<proteinExistence type="predicted"/>
<dbReference type="PANTHER" id="PTHR33990">
    <property type="entry name" value="PROTEIN YJDN-RELATED"/>
    <property type="match status" value="1"/>
</dbReference>
<gene>
    <name evidence="1" type="ORF">JOF34_002052</name>
</gene>
<dbReference type="RefSeq" id="WP_165133888.1">
    <property type="nucleotide sequence ID" value="NZ_CP049253.1"/>
</dbReference>
<protein>
    <submittedName>
        <fullName evidence="1">PhnB protein</fullName>
    </submittedName>
</protein>
<keyword evidence="2" id="KW-1185">Reference proteome</keyword>
<accession>A0ABS4ZJL2</accession>
<dbReference type="Proteomes" id="UP001519362">
    <property type="component" value="Unassembled WGS sequence"/>
</dbReference>
<dbReference type="SUPFAM" id="SSF54593">
    <property type="entry name" value="Glyoxalase/Bleomycin resistance protein/Dihydroxybiphenyl dioxygenase"/>
    <property type="match status" value="1"/>
</dbReference>
<dbReference type="Gene3D" id="3.10.180.10">
    <property type="entry name" value="2,3-Dihydroxybiphenyl 1,2-Dioxygenase, domain 1"/>
    <property type="match status" value="1"/>
</dbReference>
<dbReference type="PANTHER" id="PTHR33990:SF1">
    <property type="entry name" value="PROTEIN YJDN"/>
    <property type="match status" value="1"/>
</dbReference>
<comment type="caution">
    <text evidence="1">The sequence shown here is derived from an EMBL/GenBank/DDBJ whole genome shotgun (WGS) entry which is preliminary data.</text>
</comment>
<organism evidence="1 2">
    <name type="scientific">Microbacterium amylolyticum</name>
    <dbReference type="NCBI Taxonomy" id="936337"/>
    <lineage>
        <taxon>Bacteria</taxon>
        <taxon>Bacillati</taxon>
        <taxon>Actinomycetota</taxon>
        <taxon>Actinomycetes</taxon>
        <taxon>Micrococcales</taxon>
        <taxon>Microbacteriaceae</taxon>
        <taxon>Microbacterium</taxon>
    </lineage>
</organism>
<evidence type="ECO:0000313" key="1">
    <source>
        <dbReference type="EMBL" id="MBP2437466.1"/>
    </source>
</evidence>
<dbReference type="InterPro" id="IPR029068">
    <property type="entry name" value="Glyas_Bleomycin-R_OHBP_Dase"/>
</dbReference>
<reference evidence="1 2" key="1">
    <citation type="submission" date="2021-03" db="EMBL/GenBank/DDBJ databases">
        <title>Sequencing the genomes of 1000 actinobacteria strains.</title>
        <authorList>
            <person name="Klenk H.-P."/>
        </authorList>
    </citation>
    <scope>NUCLEOTIDE SEQUENCE [LARGE SCALE GENOMIC DNA]</scope>
    <source>
        <strain evidence="1 2">DSM 24221</strain>
    </source>
</reference>
<dbReference type="EMBL" id="JAGIOL010000001">
    <property type="protein sequence ID" value="MBP2437466.1"/>
    <property type="molecule type" value="Genomic_DNA"/>
</dbReference>
<sequence>MPIDDMPGPPDWVMHGQLDLEGGITLMAADGPATRSSGNVDICLYGEDTSEMEAIFTQLSDDADVTLPFAPAPWGNMFGQLVDKFGIGWMLEGGPAPE</sequence>
<evidence type="ECO:0000313" key="2">
    <source>
        <dbReference type="Proteomes" id="UP001519362"/>
    </source>
</evidence>